<keyword evidence="1" id="KW-0808">Transferase</keyword>
<evidence type="ECO:0000313" key="2">
    <source>
        <dbReference type="Proteomes" id="UP000215244"/>
    </source>
</evidence>
<dbReference type="GO" id="GO:0008168">
    <property type="term" value="F:methyltransferase activity"/>
    <property type="evidence" value="ECO:0007669"/>
    <property type="project" value="UniProtKB-KW"/>
</dbReference>
<dbReference type="EMBL" id="CP022957">
    <property type="protein sequence ID" value="ASV30226.1"/>
    <property type="molecule type" value="Genomic_DNA"/>
</dbReference>
<evidence type="ECO:0000313" key="1">
    <source>
        <dbReference type="EMBL" id="ASV30226.1"/>
    </source>
</evidence>
<keyword evidence="2" id="KW-1185">Reference proteome</keyword>
<sequence>MKLYLKTKDYFNTHESFDLIYNPELDMLITDPQPKDLDKYYSSDYYISHNDQRKSIIDKIYKYVKDYSLSKKLRLIDSLNTTQKKLLDIGAGTGDFVKTINQNSWKAEGIEPNINARNQAKKKNITLHKDFDTITYDAYDVITLWHVLEHLPDLENQLIKITSLLKKNSFIIVAVPNFKSYDAQHYQKFWAAYDTPRHLWHFSRNSIPALLRKHNMELIETKPMYFDSFYVSLLSEKYKSGKNNYLKGFMLGLISNIKALYTKEYSSLIYILKKTQ</sequence>
<accession>A0A223V4K2</accession>
<dbReference type="SUPFAM" id="SSF53335">
    <property type="entry name" value="S-adenosyl-L-methionine-dependent methyltransferases"/>
    <property type="match status" value="1"/>
</dbReference>
<dbReference type="Proteomes" id="UP000215244">
    <property type="component" value="Chromosome"/>
</dbReference>
<reference evidence="1 2" key="1">
    <citation type="submission" date="2017-08" db="EMBL/GenBank/DDBJ databases">
        <title>The complete genome sequence of Maribacter sp. B1, isolated from deep-sea sediment.</title>
        <authorList>
            <person name="Wu Y.-H."/>
            <person name="Cheng H."/>
            <person name="Xu X.-W."/>
        </authorList>
    </citation>
    <scope>NUCLEOTIDE SEQUENCE [LARGE SCALE GENOMIC DNA]</scope>
    <source>
        <strain evidence="1 2">B1</strain>
    </source>
</reference>
<keyword evidence="1" id="KW-0489">Methyltransferase</keyword>
<name>A0A223V4K2_9FLAO</name>
<gene>
    <name evidence="1" type="ORF">CJ263_08340</name>
</gene>
<dbReference type="Gene3D" id="3.40.50.150">
    <property type="entry name" value="Vaccinia Virus protein VP39"/>
    <property type="match status" value="1"/>
</dbReference>
<dbReference type="CDD" id="cd02440">
    <property type="entry name" value="AdoMet_MTases"/>
    <property type="match status" value="1"/>
</dbReference>
<dbReference type="InterPro" id="IPR029063">
    <property type="entry name" value="SAM-dependent_MTases_sf"/>
</dbReference>
<dbReference type="OrthoDB" id="2370471at2"/>
<dbReference type="KEGG" id="marb:CJ263_08340"/>
<dbReference type="GO" id="GO:0032259">
    <property type="term" value="P:methylation"/>
    <property type="evidence" value="ECO:0007669"/>
    <property type="project" value="UniProtKB-KW"/>
</dbReference>
<dbReference type="AlphaFoldDB" id="A0A223V4K2"/>
<dbReference type="Pfam" id="PF13489">
    <property type="entry name" value="Methyltransf_23"/>
    <property type="match status" value="1"/>
</dbReference>
<organism evidence="1 2">
    <name type="scientific">Maribacter cobaltidurans</name>
    <dbReference type="NCBI Taxonomy" id="1178778"/>
    <lineage>
        <taxon>Bacteria</taxon>
        <taxon>Pseudomonadati</taxon>
        <taxon>Bacteroidota</taxon>
        <taxon>Flavobacteriia</taxon>
        <taxon>Flavobacteriales</taxon>
        <taxon>Flavobacteriaceae</taxon>
        <taxon>Maribacter</taxon>
    </lineage>
</organism>
<proteinExistence type="predicted"/>
<dbReference type="PANTHER" id="PTHR43861:SF6">
    <property type="entry name" value="METHYLTRANSFERASE TYPE 11"/>
    <property type="match status" value="1"/>
</dbReference>
<dbReference type="RefSeq" id="WP_094996846.1">
    <property type="nucleotide sequence ID" value="NZ_BMJL01000002.1"/>
</dbReference>
<dbReference type="PANTHER" id="PTHR43861">
    <property type="entry name" value="TRANS-ACONITATE 2-METHYLTRANSFERASE-RELATED"/>
    <property type="match status" value="1"/>
</dbReference>
<protein>
    <submittedName>
        <fullName evidence="1">Methyltransferase</fullName>
    </submittedName>
</protein>